<gene>
    <name evidence="1" type="ORF">WKI67_01815</name>
</gene>
<proteinExistence type="predicted"/>
<reference evidence="1" key="1">
    <citation type="submission" date="2024-03" db="EMBL/GenBank/DDBJ databases">
        <title>Novel Streptomyces species of biotechnological and ecological value are a feature of Machair soil.</title>
        <authorList>
            <person name="Prole J.R."/>
            <person name="Goodfellow M."/>
            <person name="Allenby N."/>
            <person name="Ward A.C."/>
        </authorList>
    </citation>
    <scope>NUCLEOTIDE SEQUENCE</scope>
    <source>
        <strain evidence="1">MS2.AVA.5</strain>
    </source>
</reference>
<comment type="caution">
    <text evidence="1">The sequence shown here is derived from an EMBL/GenBank/DDBJ whole genome shotgun (WGS) entry which is preliminary data.</text>
</comment>
<evidence type="ECO:0000313" key="2">
    <source>
        <dbReference type="Proteomes" id="UP001377168"/>
    </source>
</evidence>
<dbReference type="EMBL" id="JBBKAJ010000011">
    <property type="protein sequence ID" value="MEJ8632207.1"/>
    <property type="molecule type" value="Genomic_DNA"/>
</dbReference>
<protein>
    <submittedName>
        <fullName evidence="1">Phosphopantetheine-binding protein</fullName>
    </submittedName>
</protein>
<evidence type="ECO:0000313" key="1">
    <source>
        <dbReference type="EMBL" id="MEJ8632207.1"/>
    </source>
</evidence>
<keyword evidence="2" id="KW-1185">Reference proteome</keyword>
<sequence>MTTRDDFTRARILVKDCLDLPALADSIGDQDVLVGAGVNSGELIRVVQRCEETLGRPLDDDELTGIDSIAAVAALLSKKRAG</sequence>
<accession>A0ACC6PLE0</accession>
<organism evidence="1 2">
    <name type="scientific">Streptomyces achmelvichensis</name>
    <dbReference type="NCBI Taxonomy" id="3134111"/>
    <lineage>
        <taxon>Bacteria</taxon>
        <taxon>Bacillati</taxon>
        <taxon>Actinomycetota</taxon>
        <taxon>Actinomycetes</taxon>
        <taxon>Kitasatosporales</taxon>
        <taxon>Streptomycetaceae</taxon>
        <taxon>Streptomyces</taxon>
    </lineage>
</organism>
<name>A0ACC6PLE0_9ACTN</name>
<dbReference type="Proteomes" id="UP001377168">
    <property type="component" value="Unassembled WGS sequence"/>
</dbReference>